<dbReference type="SMART" id="SM00382">
    <property type="entry name" value="AAA"/>
    <property type="match status" value="1"/>
</dbReference>
<dbReference type="InterPro" id="IPR027417">
    <property type="entry name" value="P-loop_NTPase"/>
</dbReference>
<dbReference type="InterPro" id="IPR003593">
    <property type="entry name" value="AAA+_ATPase"/>
</dbReference>
<sequence>MNAIEVTNLVKTYNDKVAVNDISFTVEEGSFFAFLGANGAGKSTTIEILCTLRQATTGEVMVAGQSLGTLKGNEHIRRSIGIVFQQNLLDDYLTVYENIRHRGRFYQQSKKEFEANYAFVNHYLKLDDIAHKRYEKLSGGQRRRADIARALIHRPHILFLDEPTTGLDPQTRRFVWNAVRTLCQETNMTIFLTTHYMEEAAVADKIIIMKEGTIVAEGSPESLKAAYAADELIIVLKEDAELPAELHATKIGERYHFQLEDTRDALPLLLKLRPYIASFEVIKGSLDDVFIRLNEERRV</sequence>
<comment type="similarity">
    <text evidence="1">Belongs to the ABC transporter superfamily.</text>
</comment>
<evidence type="ECO:0000259" key="5">
    <source>
        <dbReference type="PROSITE" id="PS50893"/>
    </source>
</evidence>
<reference evidence="6 7" key="1">
    <citation type="submission" date="2014-11" db="EMBL/GenBank/DDBJ databases">
        <title>Genome sequence and analysis of novel Kurthia sp.</title>
        <authorList>
            <person name="Lawson J.N."/>
            <person name="Gonzalez J.E."/>
            <person name="Rinauldi L."/>
            <person name="Xuan Z."/>
            <person name="Firman A."/>
            <person name="Shaddox L."/>
            <person name="Trudeau A."/>
            <person name="Shah S."/>
            <person name="Reiman D."/>
        </authorList>
    </citation>
    <scope>NUCLEOTIDE SEQUENCE [LARGE SCALE GENOMIC DNA]</scope>
    <source>
        <strain evidence="6 7">3B1D</strain>
    </source>
</reference>
<keyword evidence="3" id="KW-0547">Nucleotide-binding</keyword>
<accession>A0A433RPR6</accession>
<comment type="caution">
    <text evidence="6">The sequence shown here is derived from an EMBL/GenBank/DDBJ whole genome shotgun (WGS) entry which is preliminary data.</text>
</comment>
<keyword evidence="4" id="KW-0067">ATP-binding</keyword>
<dbReference type="Pfam" id="PF00005">
    <property type="entry name" value="ABC_tran"/>
    <property type="match status" value="1"/>
</dbReference>
<dbReference type="PANTHER" id="PTHR42711">
    <property type="entry name" value="ABC TRANSPORTER ATP-BINDING PROTEIN"/>
    <property type="match status" value="1"/>
</dbReference>
<dbReference type="SUPFAM" id="SSF52540">
    <property type="entry name" value="P-loop containing nucleoside triphosphate hydrolases"/>
    <property type="match status" value="1"/>
</dbReference>
<dbReference type="InterPro" id="IPR017871">
    <property type="entry name" value="ABC_transporter-like_CS"/>
</dbReference>
<dbReference type="InterPro" id="IPR050763">
    <property type="entry name" value="ABC_transporter_ATP-binding"/>
</dbReference>
<keyword evidence="2" id="KW-0813">Transport</keyword>
<organism evidence="6 7">
    <name type="scientific">Candidatus Kurthia intestinigallinarum</name>
    <dbReference type="NCBI Taxonomy" id="1562256"/>
    <lineage>
        <taxon>Bacteria</taxon>
        <taxon>Bacillati</taxon>
        <taxon>Bacillota</taxon>
        <taxon>Bacilli</taxon>
        <taxon>Bacillales</taxon>
        <taxon>Caryophanaceae</taxon>
        <taxon>Kurthia</taxon>
    </lineage>
</organism>
<dbReference type="EMBL" id="JTFC01000042">
    <property type="protein sequence ID" value="RUS52406.1"/>
    <property type="molecule type" value="Genomic_DNA"/>
</dbReference>
<dbReference type="InterPro" id="IPR003439">
    <property type="entry name" value="ABC_transporter-like_ATP-bd"/>
</dbReference>
<dbReference type="GO" id="GO:0016887">
    <property type="term" value="F:ATP hydrolysis activity"/>
    <property type="evidence" value="ECO:0007669"/>
    <property type="project" value="InterPro"/>
</dbReference>
<evidence type="ECO:0000256" key="4">
    <source>
        <dbReference type="ARBA" id="ARBA00022840"/>
    </source>
</evidence>
<dbReference type="Proteomes" id="UP000288623">
    <property type="component" value="Unassembled WGS sequence"/>
</dbReference>
<dbReference type="InterPro" id="IPR025302">
    <property type="entry name" value="DrrA1/2-like_C"/>
</dbReference>
<evidence type="ECO:0000256" key="2">
    <source>
        <dbReference type="ARBA" id="ARBA00022448"/>
    </source>
</evidence>
<dbReference type="PROSITE" id="PS00211">
    <property type="entry name" value="ABC_TRANSPORTER_1"/>
    <property type="match status" value="1"/>
</dbReference>
<dbReference type="Pfam" id="PF13732">
    <property type="entry name" value="DrrA1-3_C"/>
    <property type="match status" value="1"/>
</dbReference>
<keyword evidence="7" id="KW-1185">Reference proteome</keyword>
<evidence type="ECO:0000313" key="7">
    <source>
        <dbReference type="Proteomes" id="UP000288623"/>
    </source>
</evidence>
<dbReference type="PANTHER" id="PTHR42711:SF5">
    <property type="entry name" value="ABC TRANSPORTER ATP-BINDING PROTEIN NATA"/>
    <property type="match status" value="1"/>
</dbReference>
<dbReference type="RefSeq" id="WP_126991733.1">
    <property type="nucleotide sequence ID" value="NZ_JTFC01000042.1"/>
</dbReference>
<evidence type="ECO:0000313" key="6">
    <source>
        <dbReference type="EMBL" id="RUS52406.1"/>
    </source>
</evidence>
<dbReference type="AlphaFoldDB" id="A0A433RPR6"/>
<dbReference type="PROSITE" id="PS50893">
    <property type="entry name" value="ABC_TRANSPORTER_2"/>
    <property type="match status" value="1"/>
</dbReference>
<evidence type="ECO:0000256" key="1">
    <source>
        <dbReference type="ARBA" id="ARBA00005417"/>
    </source>
</evidence>
<dbReference type="Gene3D" id="3.40.50.300">
    <property type="entry name" value="P-loop containing nucleotide triphosphate hydrolases"/>
    <property type="match status" value="1"/>
</dbReference>
<evidence type="ECO:0000256" key="3">
    <source>
        <dbReference type="ARBA" id="ARBA00022741"/>
    </source>
</evidence>
<name>A0A433RPR6_9BACL</name>
<protein>
    <submittedName>
        <fullName evidence="6">ABC transporter</fullName>
    </submittedName>
</protein>
<gene>
    <name evidence="6" type="ORF">QI30_16680</name>
</gene>
<proteinExistence type="inferred from homology"/>
<dbReference type="GO" id="GO:0005524">
    <property type="term" value="F:ATP binding"/>
    <property type="evidence" value="ECO:0007669"/>
    <property type="project" value="UniProtKB-KW"/>
</dbReference>
<dbReference type="OrthoDB" id="9804819at2"/>
<feature type="domain" description="ABC transporter" evidence="5">
    <location>
        <begin position="4"/>
        <end position="236"/>
    </location>
</feature>